<comment type="subcellular location">
    <subcellularLocation>
        <location evidence="1">Nucleus</location>
    </subcellularLocation>
</comment>
<evidence type="ECO:0000313" key="9">
    <source>
        <dbReference type="EMBL" id="EXC12981.1"/>
    </source>
</evidence>
<dbReference type="PRINTS" id="PR00404">
    <property type="entry name" value="MADSDOMAIN"/>
</dbReference>
<dbReference type="InterPro" id="IPR050142">
    <property type="entry name" value="MADS-box/MEF2_TF"/>
</dbReference>
<feature type="domain" description="MADS-box" evidence="8">
    <location>
        <begin position="1"/>
        <end position="48"/>
    </location>
</feature>
<dbReference type="GO" id="GO:0046983">
    <property type="term" value="F:protein dimerization activity"/>
    <property type="evidence" value="ECO:0007669"/>
    <property type="project" value="InterPro"/>
</dbReference>
<keyword evidence="10" id="KW-1185">Reference proteome</keyword>
<gene>
    <name evidence="9" type="ORF">L484_016912</name>
</gene>
<dbReference type="InterPro" id="IPR036879">
    <property type="entry name" value="TF_MADSbox_sf"/>
</dbReference>
<evidence type="ECO:0000256" key="2">
    <source>
        <dbReference type="ARBA" id="ARBA00023015"/>
    </source>
</evidence>
<evidence type="ECO:0000256" key="4">
    <source>
        <dbReference type="ARBA" id="ARBA00023163"/>
    </source>
</evidence>
<evidence type="ECO:0000256" key="7">
    <source>
        <dbReference type="SAM" id="MobiDB-lite"/>
    </source>
</evidence>
<evidence type="ECO:0000259" key="8">
    <source>
        <dbReference type="PROSITE" id="PS50066"/>
    </source>
</evidence>
<dbReference type="GO" id="GO:0000981">
    <property type="term" value="F:DNA-binding transcription factor activity, RNA polymerase II-specific"/>
    <property type="evidence" value="ECO:0007669"/>
    <property type="project" value="InterPro"/>
</dbReference>
<dbReference type="FunFam" id="3.40.1810.10:FF:000024">
    <property type="entry name" value="Agamous-like MADS-box protein AGL80"/>
    <property type="match status" value="1"/>
</dbReference>
<dbReference type="OrthoDB" id="1151435at2759"/>
<dbReference type="CDD" id="cd00266">
    <property type="entry name" value="MADS_SRF_like"/>
    <property type="match status" value="1"/>
</dbReference>
<evidence type="ECO:0000256" key="6">
    <source>
        <dbReference type="SAM" id="Coils"/>
    </source>
</evidence>
<keyword evidence="4" id="KW-0804">Transcription</keyword>
<protein>
    <submittedName>
        <fullName evidence="9">Agamous-like MADS-box protein AGL36</fullName>
    </submittedName>
</protein>
<dbReference type="GO" id="GO:0045944">
    <property type="term" value="P:positive regulation of transcription by RNA polymerase II"/>
    <property type="evidence" value="ECO:0007669"/>
    <property type="project" value="InterPro"/>
</dbReference>
<feature type="coiled-coil region" evidence="6">
    <location>
        <begin position="90"/>
        <end position="150"/>
    </location>
</feature>
<dbReference type="GO" id="GO:0000987">
    <property type="term" value="F:cis-regulatory region sequence-specific DNA binding"/>
    <property type="evidence" value="ECO:0007669"/>
    <property type="project" value="InterPro"/>
</dbReference>
<dbReference type="SUPFAM" id="SSF55455">
    <property type="entry name" value="SRF-like"/>
    <property type="match status" value="1"/>
</dbReference>
<sequence length="509" mass="55107">MRRKIKLAWIKNETSRKQSFKKRKNGLVKKVQELTTLCGVSAFIVIYGPGEDVPTVWPSPEEACHLMRRFRTVPQMERCKKMVNQESYLRERSTKMKEQLQKLLRKNKERVTSYVMFEIGEGKPLSQFHISELNSVIWLLEEKMKETRRRLEFFRQPHNYYHRDQPAVAPGGGDDDDDDDDDDGGDTASFSLPPPTTEEMTGLREFPWELFYGKPLQGVQPLDLNGYNFLAGGSLSAFSSGGGGGSGSGGGGGESSSALQAYNGDIFGLGYNSNGGNIEVNTNVGFQSYRNNNISTIPVFGEGVNINLNNVSANNVGNEVDLGSYVFFGAGNSTNYVDTSTVGGMSVNDLGLAAPQVNFGGLPINGENNQHQMVIGSALENPNYGHNNIGSGGENLGFGLQPGQGNYAGGNNFINSNMINYNIFHFGAGNDISGHGFLGQTQENYQADNGNNGGNINGYGYAGIGEIGAQISPEMLMFQSNGNGTTNGGNAAAEQSSSGEFGKYWSGFF</sequence>
<evidence type="ECO:0000256" key="1">
    <source>
        <dbReference type="ARBA" id="ARBA00004123"/>
    </source>
</evidence>
<accession>W9RVR1</accession>
<reference evidence="10" key="1">
    <citation type="submission" date="2013-01" db="EMBL/GenBank/DDBJ databases">
        <title>Draft Genome Sequence of a Mulberry Tree, Morus notabilis C.K. Schneid.</title>
        <authorList>
            <person name="He N."/>
            <person name="Zhao S."/>
        </authorList>
    </citation>
    <scope>NUCLEOTIDE SEQUENCE</scope>
</reference>
<feature type="region of interest" description="Disordered" evidence="7">
    <location>
        <begin position="162"/>
        <end position="199"/>
    </location>
</feature>
<dbReference type="AlphaFoldDB" id="W9RVR1"/>
<dbReference type="GO" id="GO:0005634">
    <property type="term" value="C:nucleus"/>
    <property type="evidence" value="ECO:0007669"/>
    <property type="project" value="UniProtKB-SubCell"/>
</dbReference>
<dbReference type="Proteomes" id="UP000030645">
    <property type="component" value="Unassembled WGS sequence"/>
</dbReference>
<dbReference type="PANTHER" id="PTHR48019">
    <property type="entry name" value="SERUM RESPONSE FACTOR HOMOLOG"/>
    <property type="match status" value="1"/>
</dbReference>
<dbReference type="Pfam" id="PF00319">
    <property type="entry name" value="SRF-TF"/>
    <property type="match status" value="1"/>
</dbReference>
<keyword evidence="2" id="KW-0805">Transcription regulation</keyword>
<dbReference type="EMBL" id="KE345730">
    <property type="protein sequence ID" value="EXC12981.1"/>
    <property type="molecule type" value="Genomic_DNA"/>
</dbReference>
<dbReference type="SMART" id="SM00432">
    <property type="entry name" value="MADS"/>
    <property type="match status" value="1"/>
</dbReference>
<organism evidence="9 10">
    <name type="scientific">Morus notabilis</name>
    <dbReference type="NCBI Taxonomy" id="981085"/>
    <lineage>
        <taxon>Eukaryota</taxon>
        <taxon>Viridiplantae</taxon>
        <taxon>Streptophyta</taxon>
        <taxon>Embryophyta</taxon>
        <taxon>Tracheophyta</taxon>
        <taxon>Spermatophyta</taxon>
        <taxon>Magnoliopsida</taxon>
        <taxon>eudicotyledons</taxon>
        <taxon>Gunneridae</taxon>
        <taxon>Pentapetalae</taxon>
        <taxon>rosids</taxon>
        <taxon>fabids</taxon>
        <taxon>Rosales</taxon>
        <taxon>Moraceae</taxon>
        <taxon>Moreae</taxon>
        <taxon>Morus</taxon>
    </lineage>
</organism>
<feature type="compositionally biased region" description="Acidic residues" evidence="7">
    <location>
        <begin position="173"/>
        <end position="185"/>
    </location>
</feature>
<dbReference type="PROSITE" id="PS50066">
    <property type="entry name" value="MADS_BOX_2"/>
    <property type="match status" value="1"/>
</dbReference>
<dbReference type="eggNOG" id="KOG0014">
    <property type="taxonomic scope" value="Eukaryota"/>
</dbReference>
<keyword evidence="6" id="KW-0175">Coiled coil</keyword>
<dbReference type="InterPro" id="IPR002100">
    <property type="entry name" value="TF_MADSbox"/>
</dbReference>
<keyword evidence="3" id="KW-0238">DNA-binding</keyword>
<dbReference type="KEGG" id="mnt:21399937"/>
<evidence type="ECO:0000256" key="3">
    <source>
        <dbReference type="ARBA" id="ARBA00023125"/>
    </source>
</evidence>
<dbReference type="InterPro" id="IPR033897">
    <property type="entry name" value="SRF-like_MADS-box"/>
</dbReference>
<keyword evidence="5" id="KW-0539">Nucleus</keyword>
<dbReference type="Gene3D" id="3.40.1810.10">
    <property type="entry name" value="Transcription factor, MADS-box"/>
    <property type="match status" value="1"/>
</dbReference>
<evidence type="ECO:0000313" key="10">
    <source>
        <dbReference type="Proteomes" id="UP000030645"/>
    </source>
</evidence>
<evidence type="ECO:0000256" key="5">
    <source>
        <dbReference type="ARBA" id="ARBA00023242"/>
    </source>
</evidence>
<proteinExistence type="predicted"/>
<name>W9RVR1_9ROSA</name>